<name>A0A8E2B494_9APHY</name>
<proteinExistence type="inferred from homology"/>
<dbReference type="Pfam" id="PF00106">
    <property type="entry name" value="adh_short"/>
    <property type="match status" value="1"/>
</dbReference>
<evidence type="ECO:0000256" key="1">
    <source>
        <dbReference type="ARBA" id="ARBA00006484"/>
    </source>
</evidence>
<reference evidence="4 5" key="1">
    <citation type="submission" date="2016-07" db="EMBL/GenBank/DDBJ databases">
        <title>Draft genome of the white-rot fungus Obba rivulosa 3A-2.</title>
        <authorList>
            <consortium name="DOE Joint Genome Institute"/>
            <person name="Miettinen O."/>
            <person name="Riley R."/>
            <person name="Acob R."/>
            <person name="Barry K."/>
            <person name="Cullen D."/>
            <person name="De Vries R."/>
            <person name="Hainaut M."/>
            <person name="Hatakka A."/>
            <person name="Henrissat B."/>
            <person name="Hilden K."/>
            <person name="Kuo R."/>
            <person name="Labutti K."/>
            <person name="Lipzen A."/>
            <person name="Makela M.R."/>
            <person name="Sandor L."/>
            <person name="Spatafora J.W."/>
            <person name="Grigoriev I.V."/>
            <person name="Hibbett D.S."/>
        </authorList>
    </citation>
    <scope>NUCLEOTIDE SEQUENCE [LARGE SCALE GENOMIC DNA]</scope>
    <source>
        <strain evidence="4 5">3A-2</strain>
    </source>
</reference>
<accession>A0A8E2B494</accession>
<dbReference type="GO" id="GO:0048038">
    <property type="term" value="F:quinone binding"/>
    <property type="evidence" value="ECO:0007669"/>
    <property type="project" value="TreeGrafter"/>
</dbReference>
<comment type="similarity">
    <text evidence="1 3">Belongs to the short-chain dehydrogenases/reductases (SDR) family.</text>
</comment>
<dbReference type="Gene3D" id="3.40.50.720">
    <property type="entry name" value="NAD(P)-binding Rossmann-like Domain"/>
    <property type="match status" value="1"/>
</dbReference>
<dbReference type="PANTHER" id="PTHR42760:SF121">
    <property type="entry name" value="3-OXOACYL-(ACYL-CARRIER-PROTEIN) REDUCTASE"/>
    <property type="match status" value="1"/>
</dbReference>
<dbReference type="OrthoDB" id="498125at2759"/>
<dbReference type="FunFam" id="3.40.50.720:FF:000084">
    <property type="entry name" value="Short-chain dehydrogenase reductase"/>
    <property type="match status" value="1"/>
</dbReference>
<evidence type="ECO:0000256" key="3">
    <source>
        <dbReference type="RuleBase" id="RU000363"/>
    </source>
</evidence>
<dbReference type="PANTHER" id="PTHR42760">
    <property type="entry name" value="SHORT-CHAIN DEHYDROGENASES/REDUCTASES FAMILY MEMBER"/>
    <property type="match status" value="1"/>
</dbReference>
<dbReference type="Proteomes" id="UP000250043">
    <property type="component" value="Unassembled WGS sequence"/>
</dbReference>
<dbReference type="GO" id="GO:0006633">
    <property type="term" value="P:fatty acid biosynthetic process"/>
    <property type="evidence" value="ECO:0007669"/>
    <property type="project" value="TreeGrafter"/>
</dbReference>
<evidence type="ECO:0000256" key="2">
    <source>
        <dbReference type="ARBA" id="ARBA00022857"/>
    </source>
</evidence>
<dbReference type="GO" id="GO:0016616">
    <property type="term" value="F:oxidoreductase activity, acting on the CH-OH group of donors, NAD or NADP as acceptor"/>
    <property type="evidence" value="ECO:0007669"/>
    <property type="project" value="TreeGrafter"/>
</dbReference>
<gene>
    <name evidence="4" type="ORF">OBBRIDRAFT_834336</name>
</gene>
<evidence type="ECO:0000313" key="4">
    <source>
        <dbReference type="EMBL" id="OCH91275.1"/>
    </source>
</evidence>
<dbReference type="PROSITE" id="PS00061">
    <property type="entry name" value="ADH_SHORT"/>
    <property type="match status" value="1"/>
</dbReference>
<sequence>MSASDIRVALVTGAAQGLGLAIALRLADDGLDIAVNDLGSSIEALHRVVSDIKAKGRRAIAVPADVTSEDDVKNMIDRVAKELGTLDVMVANAGIIILKSLLDTSVEEWERLMAVNVRGVMLSYKYAARQMIKQGRGGRIIGACSTAGKRGSENLSAYCTSKFAVRGLTQSLALELRDHNITVNAYAPGVMMTSMAQLPDDDINGGPGTTFLKTVGLPTTWEIGSPDVVASLVSYLTKPESYFITGQAVNLNHRFFD</sequence>
<dbReference type="SUPFAM" id="SSF51735">
    <property type="entry name" value="NAD(P)-binding Rossmann-fold domains"/>
    <property type="match status" value="1"/>
</dbReference>
<dbReference type="PRINTS" id="PR00081">
    <property type="entry name" value="GDHRDH"/>
</dbReference>
<dbReference type="PRINTS" id="PR00080">
    <property type="entry name" value="SDRFAMILY"/>
</dbReference>
<evidence type="ECO:0000313" key="5">
    <source>
        <dbReference type="Proteomes" id="UP000250043"/>
    </source>
</evidence>
<organism evidence="4 5">
    <name type="scientific">Obba rivulosa</name>
    <dbReference type="NCBI Taxonomy" id="1052685"/>
    <lineage>
        <taxon>Eukaryota</taxon>
        <taxon>Fungi</taxon>
        <taxon>Dikarya</taxon>
        <taxon>Basidiomycota</taxon>
        <taxon>Agaricomycotina</taxon>
        <taxon>Agaricomycetes</taxon>
        <taxon>Polyporales</taxon>
        <taxon>Gelatoporiaceae</taxon>
        <taxon>Obba</taxon>
    </lineage>
</organism>
<protein>
    <submittedName>
        <fullName evidence="4">Short chain oxidoreductase</fullName>
    </submittedName>
</protein>
<dbReference type="InterPro" id="IPR036291">
    <property type="entry name" value="NAD(P)-bd_dom_sf"/>
</dbReference>
<dbReference type="InterPro" id="IPR002347">
    <property type="entry name" value="SDR_fam"/>
</dbReference>
<dbReference type="InterPro" id="IPR020904">
    <property type="entry name" value="Sc_DH/Rdtase_CS"/>
</dbReference>
<keyword evidence="2" id="KW-0521">NADP</keyword>
<dbReference type="EMBL" id="KV722388">
    <property type="protein sequence ID" value="OCH91275.1"/>
    <property type="molecule type" value="Genomic_DNA"/>
</dbReference>
<dbReference type="AlphaFoldDB" id="A0A8E2B494"/>
<keyword evidence="5" id="KW-1185">Reference proteome</keyword>